<evidence type="ECO:0000313" key="3">
    <source>
        <dbReference type="Proteomes" id="UP000886749"/>
    </source>
</evidence>
<comment type="caution">
    <text evidence="2">The sequence shown here is derived from an EMBL/GenBank/DDBJ whole genome shotgun (WGS) entry which is preliminary data.</text>
</comment>
<organism evidence="2 3">
    <name type="scientific">Candidatus Egerieicola pullicola</name>
    <dbReference type="NCBI Taxonomy" id="2840775"/>
    <lineage>
        <taxon>Bacteria</taxon>
        <taxon>Bacillati</taxon>
        <taxon>Bacillota</taxon>
        <taxon>Clostridia</taxon>
        <taxon>Eubacteriales</taxon>
        <taxon>Oscillospiraceae</taxon>
        <taxon>Oscillospiraceae incertae sedis</taxon>
        <taxon>Candidatus Egerieicola</taxon>
    </lineage>
</organism>
<dbReference type="PROSITE" id="PS51257">
    <property type="entry name" value="PROKAR_LIPOPROTEIN"/>
    <property type="match status" value="1"/>
</dbReference>
<feature type="transmembrane region" description="Helical" evidence="1">
    <location>
        <begin position="12"/>
        <end position="37"/>
    </location>
</feature>
<evidence type="ECO:0000313" key="2">
    <source>
        <dbReference type="EMBL" id="HIR40868.1"/>
    </source>
</evidence>
<name>A0A9D1AJ50_9FIRM</name>
<gene>
    <name evidence="2" type="ORF">IAB36_03465</name>
</gene>
<proteinExistence type="predicted"/>
<accession>A0A9D1AJ50</accession>
<keyword evidence="1" id="KW-0812">Transmembrane</keyword>
<evidence type="ECO:0000256" key="1">
    <source>
        <dbReference type="SAM" id="Phobius"/>
    </source>
</evidence>
<sequence>MTKAKTKTKKIILLVVATLLVLLILLGCVILWVPGFWHPIDYFSQYEGMLDSPITEITLWHGGYDVTFSDPDLLNSWEKGLEQLQLQKNGVQLLSAGGESDQVVIRTETGEYLLTRVGDEMMIGSFWFTLNDPDYFPFEETFLEAAQRQGLE</sequence>
<reference evidence="2" key="1">
    <citation type="submission" date="2020-10" db="EMBL/GenBank/DDBJ databases">
        <authorList>
            <person name="Gilroy R."/>
        </authorList>
    </citation>
    <scope>NUCLEOTIDE SEQUENCE</scope>
    <source>
        <strain evidence="2">CHK184-25365</strain>
    </source>
</reference>
<dbReference type="Proteomes" id="UP000886749">
    <property type="component" value="Unassembled WGS sequence"/>
</dbReference>
<dbReference type="AlphaFoldDB" id="A0A9D1AJ50"/>
<dbReference type="EMBL" id="DVGY01000079">
    <property type="protein sequence ID" value="HIR40868.1"/>
    <property type="molecule type" value="Genomic_DNA"/>
</dbReference>
<keyword evidence="1" id="KW-0472">Membrane</keyword>
<keyword evidence="1" id="KW-1133">Transmembrane helix</keyword>
<protein>
    <submittedName>
        <fullName evidence="2">Uncharacterized protein</fullName>
    </submittedName>
</protein>
<reference evidence="2" key="2">
    <citation type="journal article" date="2021" name="PeerJ">
        <title>Extensive microbial diversity within the chicken gut microbiome revealed by metagenomics and culture.</title>
        <authorList>
            <person name="Gilroy R."/>
            <person name="Ravi A."/>
            <person name="Getino M."/>
            <person name="Pursley I."/>
            <person name="Horton D.L."/>
            <person name="Alikhan N.F."/>
            <person name="Baker D."/>
            <person name="Gharbi K."/>
            <person name="Hall N."/>
            <person name="Watson M."/>
            <person name="Adriaenssens E.M."/>
            <person name="Foster-Nyarko E."/>
            <person name="Jarju S."/>
            <person name="Secka A."/>
            <person name="Antonio M."/>
            <person name="Oren A."/>
            <person name="Chaudhuri R.R."/>
            <person name="La Ragione R."/>
            <person name="Hildebrand F."/>
            <person name="Pallen M.J."/>
        </authorList>
    </citation>
    <scope>NUCLEOTIDE SEQUENCE</scope>
    <source>
        <strain evidence="2">CHK184-25365</strain>
    </source>
</reference>